<sequence>MLVFGNRKFCFHEESFILAEKTQSAGIATSLKPRNVTSHFETAENRIMKQLAFLFFIIFTKFGFAQETKFRFSEEGLTDFLVVECENKTQSQLYKKTIDWIAVTYNTPSAVQKAQIENEYIRIEGSAKDLIGSGTKYQIEISFKDGKYKFDIIQIQFWNESDNLLWGGSEPIWKDFEITHTNKYVDKNGQIKGRYKSKCEKLINYFNTLNLSLKTFLLNEQIPSKNKDW</sequence>
<reference evidence="2 3" key="1">
    <citation type="submission" date="2016-10" db="EMBL/GenBank/DDBJ databases">
        <authorList>
            <person name="de Groot N.N."/>
        </authorList>
    </citation>
    <scope>NUCLEOTIDE SEQUENCE [LARGE SCALE GENOMIC DNA]</scope>
    <source>
        <strain evidence="2 3">CGMCC 1.10076</strain>
    </source>
</reference>
<dbReference type="AlphaFoldDB" id="A0A1G9DCJ6"/>
<organism evidence="2 3">
    <name type="scientific">Flavobacterium noncentrifugens</name>
    <dbReference type="NCBI Taxonomy" id="1128970"/>
    <lineage>
        <taxon>Bacteria</taxon>
        <taxon>Pseudomonadati</taxon>
        <taxon>Bacteroidota</taxon>
        <taxon>Flavobacteriia</taxon>
        <taxon>Flavobacteriales</taxon>
        <taxon>Flavobacteriaceae</taxon>
        <taxon>Flavobacterium</taxon>
    </lineage>
</organism>
<feature type="domain" description="DUF4468" evidence="1">
    <location>
        <begin position="82"/>
        <end position="157"/>
    </location>
</feature>
<evidence type="ECO:0000313" key="2">
    <source>
        <dbReference type="EMBL" id="SDK61589.1"/>
    </source>
</evidence>
<name>A0A1G9DCJ6_9FLAO</name>
<proteinExistence type="predicted"/>
<accession>A0A1G9DCJ6</accession>
<dbReference type="Proteomes" id="UP000199580">
    <property type="component" value="Unassembled WGS sequence"/>
</dbReference>
<dbReference type="EMBL" id="FNEZ01000010">
    <property type="protein sequence ID" value="SDK61589.1"/>
    <property type="molecule type" value="Genomic_DNA"/>
</dbReference>
<dbReference type="Pfam" id="PF14730">
    <property type="entry name" value="DUF4468"/>
    <property type="match status" value="1"/>
</dbReference>
<protein>
    <recommendedName>
        <fullName evidence="1">DUF4468 domain-containing protein</fullName>
    </recommendedName>
</protein>
<dbReference type="STRING" id="1128970.SAMN04487935_3779"/>
<evidence type="ECO:0000259" key="1">
    <source>
        <dbReference type="Pfam" id="PF14730"/>
    </source>
</evidence>
<keyword evidence="3" id="KW-1185">Reference proteome</keyword>
<dbReference type="InterPro" id="IPR027823">
    <property type="entry name" value="DUF4468"/>
</dbReference>
<gene>
    <name evidence="2" type="ORF">SAMN04487935_3779</name>
</gene>
<evidence type="ECO:0000313" key="3">
    <source>
        <dbReference type="Proteomes" id="UP000199580"/>
    </source>
</evidence>
<dbReference type="Gene3D" id="3.30.530.80">
    <property type="match status" value="1"/>
</dbReference>